<dbReference type="Proteomes" id="UP000324222">
    <property type="component" value="Unassembled WGS sequence"/>
</dbReference>
<name>A0A5B7IUS2_PORTR</name>
<keyword evidence="2" id="KW-1185">Reference proteome</keyword>
<accession>A0A5B7IUS2</accession>
<protein>
    <submittedName>
        <fullName evidence="1">Uncharacterized protein</fullName>
    </submittedName>
</protein>
<dbReference type="AlphaFoldDB" id="A0A5B7IUS2"/>
<evidence type="ECO:0000313" key="1">
    <source>
        <dbReference type="EMBL" id="MPC86225.1"/>
    </source>
</evidence>
<organism evidence="1 2">
    <name type="scientific">Portunus trituberculatus</name>
    <name type="common">Swimming crab</name>
    <name type="synonym">Neptunus trituberculatus</name>
    <dbReference type="NCBI Taxonomy" id="210409"/>
    <lineage>
        <taxon>Eukaryota</taxon>
        <taxon>Metazoa</taxon>
        <taxon>Ecdysozoa</taxon>
        <taxon>Arthropoda</taxon>
        <taxon>Crustacea</taxon>
        <taxon>Multicrustacea</taxon>
        <taxon>Malacostraca</taxon>
        <taxon>Eumalacostraca</taxon>
        <taxon>Eucarida</taxon>
        <taxon>Decapoda</taxon>
        <taxon>Pleocyemata</taxon>
        <taxon>Brachyura</taxon>
        <taxon>Eubrachyura</taxon>
        <taxon>Portunoidea</taxon>
        <taxon>Portunidae</taxon>
        <taxon>Portuninae</taxon>
        <taxon>Portunus</taxon>
    </lineage>
</organism>
<proteinExistence type="predicted"/>
<reference evidence="1 2" key="1">
    <citation type="submission" date="2019-05" db="EMBL/GenBank/DDBJ databases">
        <title>Another draft genome of Portunus trituberculatus and its Hox gene families provides insights of decapod evolution.</title>
        <authorList>
            <person name="Jeong J.-H."/>
            <person name="Song I."/>
            <person name="Kim S."/>
            <person name="Choi T."/>
            <person name="Kim D."/>
            <person name="Ryu S."/>
            <person name="Kim W."/>
        </authorList>
    </citation>
    <scope>NUCLEOTIDE SEQUENCE [LARGE SCALE GENOMIC DNA]</scope>
    <source>
        <tissue evidence="1">Muscle</tissue>
    </source>
</reference>
<dbReference type="EMBL" id="VSRR010070853">
    <property type="protein sequence ID" value="MPC86225.1"/>
    <property type="molecule type" value="Genomic_DNA"/>
</dbReference>
<sequence>MKFQWSVERGGDFNSAPQHCSLSHANKLLSPPLPAATHPSLLPRSHFQALLISSPVPPRPPFSGVLERT</sequence>
<gene>
    <name evidence="1" type="ORF">E2C01_081046</name>
</gene>
<evidence type="ECO:0000313" key="2">
    <source>
        <dbReference type="Proteomes" id="UP000324222"/>
    </source>
</evidence>
<comment type="caution">
    <text evidence="1">The sequence shown here is derived from an EMBL/GenBank/DDBJ whole genome shotgun (WGS) entry which is preliminary data.</text>
</comment>